<organism evidence="2">
    <name type="scientific">Panine betaherpesvirus 2</name>
    <name type="common">Chimpanzee cytomegalovirus</name>
    <dbReference type="NCBI Taxonomy" id="188763"/>
    <lineage>
        <taxon>Viruses</taxon>
        <taxon>Duplodnaviria</taxon>
        <taxon>Heunggongvirae</taxon>
        <taxon>Peploviricota</taxon>
        <taxon>Herviviricetes</taxon>
        <taxon>Herpesvirales</taxon>
        <taxon>Orthoherpesviridae</taxon>
        <taxon>Betaherpesvirinae</taxon>
        <taxon>Cytomegalovirus</taxon>
        <taxon>Cytomegalovirus paninebeta2</taxon>
    </lineage>
</organism>
<protein>
    <submittedName>
        <fullName evidence="2">UL75A</fullName>
    </submittedName>
</protein>
<accession>A0A8F7PPY5</accession>
<evidence type="ECO:0000313" key="2">
    <source>
        <dbReference type="EMBL" id="QXV67824.1"/>
    </source>
</evidence>
<feature type="compositionally biased region" description="Low complexity" evidence="1">
    <location>
        <begin position="15"/>
        <end position="48"/>
    </location>
</feature>
<dbReference type="OrthoDB" id="6856at10239"/>
<name>A0A8F7PPY5_9BETA</name>
<sequence length="89" mass="9443">MVRPRRRGSPGALKPSKWTPTLSTSSSTPTGDPSASSARTTPSAPTAPCGTAPWSKRTPSPSTSSEASTSTMYSRCLAVCFRVFWRSSF</sequence>
<reference evidence="2" key="1">
    <citation type="submission" date="2021-05" db="EMBL/GenBank/DDBJ databases">
        <title>Cloning and multi-omic analysis of chimpanzee cytomegalovirus: a resource for comparative functional genomics.</title>
        <authorList>
            <person name="Phan Q.V."/>
        </authorList>
    </citation>
    <scope>NUCLEOTIDE SEQUENCE</scope>
    <source>
        <strain evidence="2">Heberling</strain>
    </source>
</reference>
<gene>
    <name evidence="2" type="primary">UL75</name>
    <name evidence="2" type="ORF">CCMVgp066</name>
</gene>
<evidence type="ECO:0000256" key="1">
    <source>
        <dbReference type="SAM" id="MobiDB-lite"/>
    </source>
</evidence>
<dbReference type="EMBL" id="MZ151943">
    <property type="protein sequence ID" value="QXV67824.1"/>
    <property type="molecule type" value="Genomic_DNA"/>
</dbReference>
<proteinExistence type="predicted"/>
<feature type="compositionally biased region" description="Low complexity" evidence="1">
    <location>
        <begin position="58"/>
        <end position="71"/>
    </location>
</feature>
<feature type="region of interest" description="Disordered" evidence="1">
    <location>
        <begin position="1"/>
        <end position="71"/>
    </location>
</feature>